<accession>A0A0N4ZMV1</accession>
<keyword evidence="1" id="KW-1185">Reference proteome</keyword>
<sequence length="172" mass="20402">MTSNNNFGDDEKYIKIISANNFKKTFANSSKHEDLCSSNKINDQEKDQKIKRHSLQFGHYHRGLFYPDEEKKNSYGFYCKGQFKKYRHSLLEKNEDLGIFGYLRNGIFYVYEMPVEYITPNKYEFGYMKEGKFYSLKKYQENPNNFSISLKGSRCLEESQGTHFLNPNAIHF</sequence>
<evidence type="ECO:0000313" key="2">
    <source>
        <dbReference type="WBParaSite" id="PTRK_0000986800.1"/>
    </source>
</evidence>
<organism evidence="1 2">
    <name type="scientific">Parastrongyloides trichosuri</name>
    <name type="common">Possum-specific nematode worm</name>
    <dbReference type="NCBI Taxonomy" id="131310"/>
    <lineage>
        <taxon>Eukaryota</taxon>
        <taxon>Metazoa</taxon>
        <taxon>Ecdysozoa</taxon>
        <taxon>Nematoda</taxon>
        <taxon>Chromadorea</taxon>
        <taxon>Rhabditida</taxon>
        <taxon>Tylenchina</taxon>
        <taxon>Panagrolaimomorpha</taxon>
        <taxon>Strongyloidoidea</taxon>
        <taxon>Strongyloididae</taxon>
        <taxon>Parastrongyloides</taxon>
    </lineage>
</organism>
<protein>
    <submittedName>
        <fullName evidence="2">Uncharacterized protein</fullName>
    </submittedName>
</protein>
<name>A0A0N4ZMV1_PARTI</name>
<proteinExistence type="predicted"/>
<dbReference type="AlphaFoldDB" id="A0A0N4ZMV1"/>
<reference evidence="2" key="1">
    <citation type="submission" date="2017-02" db="UniProtKB">
        <authorList>
            <consortium name="WormBaseParasite"/>
        </authorList>
    </citation>
    <scope>IDENTIFICATION</scope>
</reference>
<evidence type="ECO:0000313" key="1">
    <source>
        <dbReference type="Proteomes" id="UP000038045"/>
    </source>
</evidence>
<dbReference type="Proteomes" id="UP000038045">
    <property type="component" value="Unplaced"/>
</dbReference>
<dbReference type="WBParaSite" id="PTRK_0000986800.1">
    <property type="protein sequence ID" value="PTRK_0000986800.1"/>
    <property type="gene ID" value="PTRK_0000986800"/>
</dbReference>